<evidence type="ECO:0000256" key="10">
    <source>
        <dbReference type="ARBA" id="ARBA00023136"/>
    </source>
</evidence>
<sequence length="603" mass="65222">MVARIAAPLRRYLDTEAGSAGLLLLATLAALAWANSPWPDSYDRFWHTELSITLDTHTLNLDLKHWVNDGLMVFFFLVVGLEVKRELAMGELTDRRRAAVPLAAALFGLVAPAVLFLAINPSGEAASAWGVVISTDTAFLLGVLALVGSHVPTGLRLFLLTLAVADDIGALTIIALFYTEDLDLVALALAALGIAAMLFLRYLHVWRGPAYFVLAIGVWIAMYESGVHPTLAGVVIAMFTPAYPARREQVEEAERLTRAFRQSPNPEYARAARLSIERSVSLNERMTRLYHPWTSYVIVPIFALANAGVRLDGDTISDASTSPVTIGIVVGLVLGKLLGIWAGAYAAVRCRLGEFAPGITGLGLAAGAALSGIGFTISLFIVDLALDDPQLADEARIGVLAASVLATVLGWGLFRVAQARQGDMPGRPLKLDPPVDPARDHIRGPLDAPLTLVEYGDFECPFCSTATGSVHELQDRLGDRLRYVFRHLPLDVHPHAPLAAEASEAAAAQGKFWEMYDRLYERQDQLTERDLIVHAYELGLDVERFARELVESRYAPVVRDHVISAEASGVGGTPTFFVNGVRHVGPFDAETLAARLLETAPAA</sequence>
<comment type="similarity">
    <text evidence="2">In the N-terminal section; belongs to the NhaA Na(+)/H(+) (TC 2.A.33) antiporter family.</text>
</comment>
<keyword evidence="9 12" id="KW-0406">Ion transport</keyword>
<comment type="subcellular location">
    <subcellularLocation>
        <location evidence="1">Cell inner membrane</location>
        <topology evidence="1">Multi-pass membrane protein</topology>
    </subcellularLocation>
    <subcellularLocation>
        <location evidence="12">Cell membrane</location>
        <topology evidence="12">Multi-pass membrane protein</topology>
    </subcellularLocation>
</comment>
<dbReference type="InterPro" id="IPR023171">
    <property type="entry name" value="Na/H_antiporter_dom_sf"/>
</dbReference>
<evidence type="ECO:0000256" key="6">
    <source>
        <dbReference type="ARBA" id="ARBA00022692"/>
    </source>
</evidence>
<feature type="transmembrane region" description="Helical" evidence="12">
    <location>
        <begin position="359"/>
        <end position="382"/>
    </location>
</feature>
<feature type="transmembrane region" description="Helical" evidence="12">
    <location>
        <begin position="99"/>
        <end position="119"/>
    </location>
</feature>
<dbReference type="SUPFAM" id="SSF52833">
    <property type="entry name" value="Thioredoxin-like"/>
    <property type="match status" value="1"/>
</dbReference>
<evidence type="ECO:0000256" key="4">
    <source>
        <dbReference type="ARBA" id="ARBA00022449"/>
    </source>
</evidence>
<evidence type="ECO:0000256" key="2">
    <source>
        <dbReference type="ARBA" id="ARBA00007006"/>
    </source>
</evidence>
<dbReference type="EMBL" id="BAAAHE010000011">
    <property type="protein sequence ID" value="GAA0614793.1"/>
    <property type="molecule type" value="Genomic_DNA"/>
</dbReference>
<proteinExistence type="inferred from homology"/>
<evidence type="ECO:0000313" key="15">
    <source>
        <dbReference type="Proteomes" id="UP001500957"/>
    </source>
</evidence>
<dbReference type="PANTHER" id="PTHR30341">
    <property type="entry name" value="SODIUM ION/PROTON ANTIPORTER NHAA-RELATED"/>
    <property type="match status" value="1"/>
</dbReference>
<comment type="catalytic activity">
    <reaction evidence="12">
        <text>Na(+)(in) + 2 H(+)(out) = Na(+)(out) + 2 H(+)(in)</text>
        <dbReference type="Rhea" id="RHEA:29251"/>
        <dbReference type="ChEBI" id="CHEBI:15378"/>
        <dbReference type="ChEBI" id="CHEBI:29101"/>
    </reaction>
</comment>
<feature type="transmembrane region" description="Helical" evidence="12">
    <location>
        <begin position="397"/>
        <end position="417"/>
    </location>
</feature>
<dbReference type="NCBIfam" id="TIGR00773">
    <property type="entry name" value="NhaA"/>
    <property type="match status" value="1"/>
</dbReference>
<evidence type="ECO:0000256" key="8">
    <source>
        <dbReference type="ARBA" id="ARBA00023053"/>
    </source>
</evidence>
<evidence type="ECO:0000256" key="1">
    <source>
        <dbReference type="ARBA" id="ARBA00004429"/>
    </source>
</evidence>
<protein>
    <recommendedName>
        <fullName evidence="12">Na(+)/H(+) antiporter NhaA</fullName>
    </recommendedName>
    <alternativeName>
        <fullName evidence="12">Sodium/proton antiporter NhaA</fullName>
    </alternativeName>
</protein>
<reference evidence="15" key="1">
    <citation type="journal article" date="2019" name="Int. J. Syst. Evol. Microbiol.">
        <title>The Global Catalogue of Microorganisms (GCM) 10K type strain sequencing project: providing services to taxonomists for standard genome sequencing and annotation.</title>
        <authorList>
            <consortium name="The Broad Institute Genomics Platform"/>
            <consortium name="The Broad Institute Genome Sequencing Center for Infectious Disease"/>
            <person name="Wu L."/>
            <person name="Ma J."/>
        </authorList>
    </citation>
    <scope>NUCLEOTIDE SEQUENCE [LARGE SCALE GENOMIC DNA]</scope>
    <source>
        <strain evidence="15">JCM 10671</strain>
    </source>
</reference>
<evidence type="ECO:0000256" key="9">
    <source>
        <dbReference type="ARBA" id="ARBA00023065"/>
    </source>
</evidence>
<dbReference type="InterPro" id="IPR013766">
    <property type="entry name" value="Thioredoxin_domain"/>
</dbReference>
<comment type="function">
    <text evidence="12">Na(+)/H(+) antiporter that extrudes sodium in exchange for external protons.</text>
</comment>
<dbReference type="InterPro" id="IPR004670">
    <property type="entry name" value="NhaA"/>
</dbReference>
<feature type="transmembrane region" description="Helical" evidence="12">
    <location>
        <begin position="324"/>
        <end position="347"/>
    </location>
</feature>
<evidence type="ECO:0000256" key="11">
    <source>
        <dbReference type="ARBA" id="ARBA00023201"/>
    </source>
</evidence>
<keyword evidence="5 12" id="KW-1003">Cell membrane</keyword>
<dbReference type="PANTHER" id="PTHR30341:SF0">
    <property type="entry name" value="NA(+)_H(+) ANTIPORTER NHAA"/>
    <property type="match status" value="1"/>
</dbReference>
<evidence type="ECO:0000256" key="3">
    <source>
        <dbReference type="ARBA" id="ARBA00022448"/>
    </source>
</evidence>
<comment type="caution">
    <text evidence="14">The sequence shown here is derived from an EMBL/GenBank/DDBJ whole genome shotgun (WGS) entry which is preliminary data.</text>
</comment>
<feature type="transmembrane region" description="Helical" evidence="12">
    <location>
        <begin position="125"/>
        <end position="145"/>
    </location>
</feature>
<keyword evidence="11 12" id="KW-0739">Sodium transport</keyword>
<dbReference type="PROSITE" id="PS51352">
    <property type="entry name" value="THIOREDOXIN_2"/>
    <property type="match status" value="1"/>
</dbReference>
<dbReference type="Pfam" id="PF06965">
    <property type="entry name" value="Na_H_antiport_1"/>
    <property type="match status" value="1"/>
</dbReference>
<evidence type="ECO:0000256" key="5">
    <source>
        <dbReference type="ARBA" id="ARBA00022475"/>
    </source>
</evidence>
<keyword evidence="3 12" id="KW-0813">Transport</keyword>
<comment type="caution">
    <text evidence="12">Lacks conserved residue(s) required for the propagation of feature annotation.</text>
</comment>
<dbReference type="Proteomes" id="UP001500957">
    <property type="component" value="Unassembled WGS sequence"/>
</dbReference>
<evidence type="ECO:0000256" key="7">
    <source>
        <dbReference type="ARBA" id="ARBA00022989"/>
    </source>
</evidence>
<accession>A0ABP3RQF1</accession>
<organism evidence="14 15">
    <name type="scientific">Sporichthya brevicatena</name>
    <dbReference type="NCBI Taxonomy" id="171442"/>
    <lineage>
        <taxon>Bacteria</taxon>
        <taxon>Bacillati</taxon>
        <taxon>Actinomycetota</taxon>
        <taxon>Actinomycetes</taxon>
        <taxon>Sporichthyales</taxon>
        <taxon>Sporichthyaceae</taxon>
        <taxon>Sporichthya</taxon>
    </lineage>
</organism>
<dbReference type="RefSeq" id="WP_344603541.1">
    <property type="nucleotide sequence ID" value="NZ_BAAAHE010000011.1"/>
</dbReference>
<gene>
    <name evidence="12" type="primary">nhaA</name>
    <name evidence="14" type="ORF">GCM10009547_15820</name>
</gene>
<dbReference type="InterPro" id="IPR036249">
    <property type="entry name" value="Thioredoxin-like_sf"/>
</dbReference>
<evidence type="ECO:0000313" key="14">
    <source>
        <dbReference type="EMBL" id="GAA0614793.1"/>
    </source>
</evidence>
<feature type="transmembrane region" description="Helical" evidence="12">
    <location>
        <begin position="157"/>
        <end position="178"/>
    </location>
</feature>
<keyword evidence="4 12" id="KW-0050">Antiport</keyword>
<evidence type="ECO:0000256" key="12">
    <source>
        <dbReference type="HAMAP-Rule" id="MF_01844"/>
    </source>
</evidence>
<feature type="transmembrane region" description="Helical" evidence="12">
    <location>
        <begin position="184"/>
        <end position="203"/>
    </location>
</feature>
<dbReference type="Gene3D" id="3.40.30.10">
    <property type="entry name" value="Glutaredoxin"/>
    <property type="match status" value="1"/>
</dbReference>
<keyword evidence="7 12" id="KW-1133">Transmembrane helix</keyword>
<dbReference type="Gene3D" id="1.20.1530.10">
    <property type="entry name" value="Na+/H+ antiporter like domain"/>
    <property type="match status" value="1"/>
</dbReference>
<dbReference type="HAMAP" id="MF_01844">
    <property type="entry name" value="NhaA"/>
    <property type="match status" value="1"/>
</dbReference>
<feature type="domain" description="Thioredoxin" evidence="13">
    <location>
        <begin position="413"/>
        <end position="602"/>
    </location>
</feature>
<comment type="similarity">
    <text evidence="12">Belongs to the NhaA Na(+)/H(+) (TC 2.A.33) antiporter family.</text>
</comment>
<feature type="transmembrane region" description="Helical" evidence="12">
    <location>
        <begin position="210"/>
        <end position="239"/>
    </location>
</feature>
<keyword evidence="6 12" id="KW-0812">Transmembrane</keyword>
<name>A0ABP3RQF1_9ACTN</name>
<keyword evidence="10 12" id="KW-0472">Membrane</keyword>
<keyword evidence="8 12" id="KW-0915">Sodium</keyword>
<dbReference type="InterPro" id="IPR012336">
    <property type="entry name" value="Thioredoxin-like_fold"/>
</dbReference>
<keyword evidence="15" id="KW-1185">Reference proteome</keyword>
<evidence type="ECO:0000259" key="13">
    <source>
        <dbReference type="PROSITE" id="PS51352"/>
    </source>
</evidence>
<dbReference type="Pfam" id="PF13462">
    <property type="entry name" value="Thioredoxin_4"/>
    <property type="match status" value="1"/>
</dbReference>